<gene>
    <name evidence="1" type="primary">13</name>
    <name evidence="1" type="ORF">SEA_MORGANA_13</name>
</gene>
<dbReference type="InterPro" id="IPR058154">
    <property type="entry name" value="Bxb1_TTP-like"/>
</dbReference>
<evidence type="ECO:0000313" key="1">
    <source>
        <dbReference type="EMBL" id="XAO35447.1"/>
    </source>
</evidence>
<accession>A0AAX4RAI7</accession>
<protein>
    <submittedName>
        <fullName evidence="1">Major tail protein</fullName>
    </submittedName>
</protein>
<dbReference type="Proteomes" id="UP001494874">
    <property type="component" value="Segment"/>
</dbReference>
<name>A0AAX4RAI7_9CAUD</name>
<dbReference type="EMBL" id="PP537962">
    <property type="protein sequence ID" value="XAO35447.1"/>
    <property type="molecule type" value="Genomic_DNA"/>
</dbReference>
<evidence type="ECO:0000313" key="2">
    <source>
        <dbReference type="Proteomes" id="UP001494874"/>
    </source>
</evidence>
<organism evidence="1 2">
    <name type="scientific">Gordonia phage Morgana</name>
    <dbReference type="NCBI Taxonomy" id="3137292"/>
    <lineage>
        <taxon>Viruses</taxon>
        <taxon>Duplodnaviria</taxon>
        <taxon>Heunggongvirae</taxon>
        <taxon>Uroviricota</taxon>
        <taxon>Caudoviricetes</taxon>
        <taxon>Kruegerviridae</taxon>
        <taxon>Cafassovirus</taxon>
        <taxon>Cafassovirus morgana</taxon>
    </lineage>
</organism>
<proteinExistence type="predicted"/>
<dbReference type="Pfam" id="PF25681">
    <property type="entry name" value="Phage_TTP_17"/>
    <property type="match status" value="1"/>
</dbReference>
<sequence>MAVSTVEAEAQLRNDLIRKPLRGFIAVADLDVEIPDAFTEGASAAFSQIGPDWKRLGNISKSAGIGFSRETDAADIESWGASEPTRTDLTKDVTSAKFECQETRRSTLELYYGVDLAAVQANAVTKELSFAQPTVLRTIYKRVIFVGVDGYGDDEIYVIKVMPRFSVTAVEDHNWSDDNAMTYGITGTAKVDPTLGYSVKHHFAGPGMADKITAMGFTVASGS</sequence>
<keyword evidence="2" id="KW-1185">Reference proteome</keyword>
<reference evidence="1 2" key="1">
    <citation type="submission" date="2024-03" db="EMBL/GenBank/DDBJ databases">
        <authorList>
            <person name="Shriver K.J."/>
            <person name="Jarquin D.M."/>
            <person name="Bolanos-Abarca L."/>
            <person name="Cohen Z.M."/>
            <person name="Hayes E."/>
            <person name="Mustafa Y."/>
            <person name="Pacheco-Mendoza M."/>
            <person name="Broussard A.C."/>
            <person name="Fogarty M.P."/>
            <person name="Ko C."/>
            <person name="Russell D.A."/>
            <person name="Jacobs-Sera D."/>
            <person name="Hatfull G.F."/>
        </authorList>
    </citation>
    <scope>NUCLEOTIDE SEQUENCE [LARGE SCALE GENOMIC DNA]</scope>
</reference>